<organism evidence="2 3">
    <name type="scientific">Nitrosomonas marina</name>
    <dbReference type="NCBI Taxonomy" id="917"/>
    <lineage>
        <taxon>Bacteria</taxon>
        <taxon>Pseudomonadati</taxon>
        <taxon>Pseudomonadota</taxon>
        <taxon>Betaproteobacteria</taxon>
        <taxon>Nitrosomonadales</taxon>
        <taxon>Nitrosomonadaceae</taxon>
        <taxon>Nitrosomonas</taxon>
    </lineage>
</organism>
<name>A0A1I0BZ70_9PROT</name>
<keyword evidence="1" id="KW-0732">Signal</keyword>
<evidence type="ECO:0000256" key="1">
    <source>
        <dbReference type="SAM" id="SignalP"/>
    </source>
</evidence>
<proteinExistence type="predicted"/>
<keyword evidence="3" id="KW-1185">Reference proteome</keyword>
<dbReference type="OrthoDB" id="8541803at2"/>
<dbReference type="PROSITE" id="PS51257">
    <property type="entry name" value="PROKAR_LIPOPROTEIN"/>
    <property type="match status" value="1"/>
</dbReference>
<dbReference type="Proteomes" id="UP000199345">
    <property type="component" value="Unassembled WGS sequence"/>
</dbReference>
<evidence type="ECO:0008006" key="4">
    <source>
        <dbReference type="Google" id="ProtNLM"/>
    </source>
</evidence>
<gene>
    <name evidence="2" type="ORF">SAMN05216326_11283</name>
</gene>
<evidence type="ECO:0000313" key="3">
    <source>
        <dbReference type="Proteomes" id="UP000199345"/>
    </source>
</evidence>
<dbReference type="EMBL" id="FOIA01000012">
    <property type="protein sequence ID" value="SET12387.1"/>
    <property type="molecule type" value="Genomic_DNA"/>
</dbReference>
<dbReference type="AlphaFoldDB" id="A0A1I0BZ70"/>
<evidence type="ECO:0000313" key="2">
    <source>
        <dbReference type="EMBL" id="SET12387.1"/>
    </source>
</evidence>
<accession>A0A1I0BZ70</accession>
<sequence>MKRNQKIRMNPWVCLASVALVAGLTACGDSDTGGMGSSSSETSTAKRVMPTGAATGVLLDSPVAGVTYSASSGKKGVTNVAGEFDFNYGDTVEFKLGELTLGKVQGTPIVTPIDLAENDEKRLINLLILLQSLDEDGDATNGINITNEAAAAVTNAIKLNNEPEAFANSSELQSILEAAGIEHAAKTVEEVSEHFMVSGVTSLSAQIWVNYSDSTATVLRVAADGSGEYLQGQATPDDSCDENRVCGGRTIFQAGVEHGVAKAIEFDTRGFKVIGETSIDTNLKAGLSDPGPTRRIRTDGLDMIHSDIVTVQREREQKSVFGEMFHIAKPIELSDENEVVEKEIKETRFSRIDNDPDGIVGAWAFDADAINTKMLVFFVNNRIISIDPIGEGARDNQARCAKPGVEFATYDYNKASNQLKISSFTYNTDGCLGFSGSDGAHRFTIDSSGDTAKLEVQGEDPVTVYRVSG</sequence>
<protein>
    <recommendedName>
        <fullName evidence="4">Adhesin</fullName>
    </recommendedName>
</protein>
<reference evidence="3" key="1">
    <citation type="submission" date="2016-10" db="EMBL/GenBank/DDBJ databases">
        <authorList>
            <person name="Varghese N."/>
            <person name="Submissions S."/>
        </authorList>
    </citation>
    <scope>NUCLEOTIDE SEQUENCE [LARGE SCALE GENOMIC DNA]</scope>
    <source>
        <strain evidence="3">Nm71</strain>
    </source>
</reference>
<feature type="chain" id="PRO_5011531720" description="Adhesin" evidence="1">
    <location>
        <begin position="27"/>
        <end position="469"/>
    </location>
</feature>
<dbReference type="RefSeq" id="WP_090658127.1">
    <property type="nucleotide sequence ID" value="NZ_FOIA01000012.1"/>
</dbReference>
<feature type="signal peptide" evidence="1">
    <location>
        <begin position="1"/>
        <end position="26"/>
    </location>
</feature>